<dbReference type="Proteomes" id="UP000249061">
    <property type="component" value="Unassembled WGS sequence"/>
</dbReference>
<proteinExistence type="predicted"/>
<evidence type="ECO:0008006" key="4">
    <source>
        <dbReference type="Google" id="ProtNLM"/>
    </source>
</evidence>
<evidence type="ECO:0000313" key="3">
    <source>
        <dbReference type="Proteomes" id="UP000249061"/>
    </source>
</evidence>
<feature type="chain" id="PRO_5015963677" description="PDZ domain-containing protein" evidence="1">
    <location>
        <begin position="18"/>
        <end position="223"/>
    </location>
</feature>
<keyword evidence="1" id="KW-0732">Signal</keyword>
<evidence type="ECO:0000313" key="2">
    <source>
        <dbReference type="EMBL" id="PZR05805.1"/>
    </source>
</evidence>
<dbReference type="Gene3D" id="2.30.42.10">
    <property type="match status" value="1"/>
</dbReference>
<dbReference type="EMBL" id="QFQP01000042">
    <property type="protein sequence ID" value="PZR05805.1"/>
    <property type="molecule type" value="Genomic_DNA"/>
</dbReference>
<gene>
    <name evidence="2" type="ORF">DI536_31660</name>
</gene>
<organism evidence="2 3">
    <name type="scientific">Archangium gephyra</name>
    <dbReference type="NCBI Taxonomy" id="48"/>
    <lineage>
        <taxon>Bacteria</taxon>
        <taxon>Pseudomonadati</taxon>
        <taxon>Myxococcota</taxon>
        <taxon>Myxococcia</taxon>
        <taxon>Myxococcales</taxon>
        <taxon>Cystobacterineae</taxon>
        <taxon>Archangiaceae</taxon>
        <taxon>Archangium</taxon>
    </lineage>
</organism>
<name>A0A2W5T367_9BACT</name>
<protein>
    <recommendedName>
        <fullName evidence="4">PDZ domain-containing protein</fullName>
    </recommendedName>
</protein>
<dbReference type="SUPFAM" id="SSF50156">
    <property type="entry name" value="PDZ domain-like"/>
    <property type="match status" value="1"/>
</dbReference>
<accession>A0A2W5T367</accession>
<sequence>MRLHALLVSLVALPCLAASVDEARLARLFGFSGNREPAPPIRAPSAPIPFRLLGTLCGERPLAAVATDTRTYTVGIGDFVLGVEIVSIGQRQLGVRRSASIEFLGFSVVGPQRSDTASPGRLARSVLMQQLSNPAQIIASVRLVPALEGGKIAGFKALSVAAGSLVETLGLRRGDTLRAVNGVRLDNPSQLMTLYAQLGSTRRFDVELERDGKITTQTLAIDD</sequence>
<comment type="caution">
    <text evidence="2">The sequence shown here is derived from an EMBL/GenBank/DDBJ whole genome shotgun (WGS) entry which is preliminary data.</text>
</comment>
<dbReference type="InterPro" id="IPR036034">
    <property type="entry name" value="PDZ_sf"/>
</dbReference>
<reference evidence="2 3" key="1">
    <citation type="submission" date="2017-08" db="EMBL/GenBank/DDBJ databases">
        <title>Infants hospitalized years apart are colonized by the same room-sourced microbial strains.</title>
        <authorList>
            <person name="Brooks B."/>
            <person name="Olm M.R."/>
            <person name="Firek B.A."/>
            <person name="Baker R."/>
            <person name="Thomas B.C."/>
            <person name="Morowitz M.J."/>
            <person name="Banfield J.F."/>
        </authorList>
    </citation>
    <scope>NUCLEOTIDE SEQUENCE [LARGE SCALE GENOMIC DNA]</scope>
    <source>
        <strain evidence="2">S2_003_000_R2_14</strain>
    </source>
</reference>
<dbReference type="AlphaFoldDB" id="A0A2W5T367"/>
<evidence type="ECO:0000256" key="1">
    <source>
        <dbReference type="SAM" id="SignalP"/>
    </source>
</evidence>
<feature type="signal peptide" evidence="1">
    <location>
        <begin position="1"/>
        <end position="17"/>
    </location>
</feature>